<dbReference type="Gene3D" id="2.130.10.10">
    <property type="entry name" value="YVTN repeat-like/Quinoprotein amine dehydrogenase"/>
    <property type="match status" value="1"/>
</dbReference>
<dbReference type="PANTHER" id="PTHR47197">
    <property type="entry name" value="PROTEIN NIRF"/>
    <property type="match status" value="1"/>
</dbReference>
<feature type="chain" id="PRO_5031569126" evidence="1">
    <location>
        <begin position="35"/>
        <end position="398"/>
    </location>
</feature>
<evidence type="ECO:0000313" key="2">
    <source>
        <dbReference type="EMBL" id="QGZ63620.1"/>
    </source>
</evidence>
<dbReference type="Pfam" id="PF10282">
    <property type="entry name" value="Lactonase"/>
    <property type="match status" value="1"/>
</dbReference>
<dbReference type="InterPro" id="IPR015943">
    <property type="entry name" value="WD40/YVTN_repeat-like_dom_sf"/>
</dbReference>
<organism evidence="2 3">
    <name type="scientific">Paraburkholderia acidisoli</name>
    <dbReference type="NCBI Taxonomy" id="2571748"/>
    <lineage>
        <taxon>Bacteria</taxon>
        <taxon>Pseudomonadati</taxon>
        <taxon>Pseudomonadota</taxon>
        <taxon>Betaproteobacteria</taxon>
        <taxon>Burkholderiales</taxon>
        <taxon>Burkholderiaceae</taxon>
        <taxon>Paraburkholderia</taxon>
    </lineage>
</organism>
<proteinExistence type="predicted"/>
<accession>A0A7Z2JHU4</accession>
<keyword evidence="3" id="KW-1185">Reference proteome</keyword>
<sequence length="398" mass="42126">MKTQNQFGVRTKLRYCGIVIASAIALCASANSQADLLFSTNDGHTALKDGQLVAASPQHADTLTVYESAQSRLKLLTTFDMAGSVVGPPMALWVSPDASWGIATASTSLDTEHAGEIKPDTQVNVFEIGGTPHGSEIRVVQHLSAGAGAASVRVSPDGKYAAVANRDGGTVSFFTISGHALSPFQTFTYKKDSGPNGAVFLGDSRTVLVTMNKENRVSILHIDGDSVEEDARSITTGIAPLTIELSPAGGLVAVSNMGRSAGDVDTVSIIDVSKTPFRTIDTVAVPSGPEPMKFSPDGRYLTVGSEDGTTKAKSSPFWHANGYLSVFEVENGRLHLKAQEKSGGWMEGIAYSKDGQRIYVQDMNENVILAYGWNGTKLQLLEKRPAAAGPSAFATAWR</sequence>
<name>A0A7Z2JHU4_9BURK</name>
<keyword evidence="1" id="KW-0732">Signal</keyword>
<dbReference type="EMBL" id="CP046914">
    <property type="protein sequence ID" value="QGZ63620.1"/>
    <property type="molecule type" value="Genomic_DNA"/>
</dbReference>
<dbReference type="AlphaFoldDB" id="A0A7Z2JHU4"/>
<feature type="signal peptide" evidence="1">
    <location>
        <begin position="1"/>
        <end position="34"/>
    </location>
</feature>
<dbReference type="InterPro" id="IPR001680">
    <property type="entry name" value="WD40_rpt"/>
</dbReference>
<reference evidence="2 3" key="1">
    <citation type="submission" date="2019-12" db="EMBL/GenBank/DDBJ databases">
        <title>Paraburkholderia acidiphila 7Q-K02 sp. nov and Paraburkholderia acidisoli DHF22 sp. nov., two strains isolated from forest soil.</title>
        <authorList>
            <person name="Gao Z."/>
            <person name="Qiu L."/>
        </authorList>
    </citation>
    <scope>NUCLEOTIDE SEQUENCE [LARGE SCALE GENOMIC DNA]</scope>
    <source>
        <strain evidence="2 3">DHF22</strain>
    </source>
</reference>
<dbReference type="OrthoDB" id="145213at2"/>
<dbReference type="InterPro" id="IPR051200">
    <property type="entry name" value="Host-pathogen_enzymatic-act"/>
</dbReference>
<dbReference type="RefSeq" id="WP_158952611.1">
    <property type="nucleotide sequence ID" value="NZ_CP046914.1"/>
</dbReference>
<dbReference type="PANTHER" id="PTHR47197:SF3">
    <property type="entry name" value="DIHYDRO-HEME D1 DEHYDROGENASE"/>
    <property type="match status" value="1"/>
</dbReference>
<evidence type="ECO:0000256" key="1">
    <source>
        <dbReference type="SAM" id="SignalP"/>
    </source>
</evidence>
<dbReference type="SUPFAM" id="SSF75011">
    <property type="entry name" value="3-carboxy-cis,cis-mucoante lactonizing enzyme"/>
    <property type="match status" value="1"/>
</dbReference>
<dbReference type="Proteomes" id="UP000433577">
    <property type="component" value="Chromosome 2"/>
</dbReference>
<gene>
    <name evidence="2" type="ORF">FAZ98_17765</name>
</gene>
<dbReference type="InterPro" id="IPR019405">
    <property type="entry name" value="Lactonase_7-beta_prop"/>
</dbReference>
<dbReference type="Pfam" id="PF00400">
    <property type="entry name" value="WD40"/>
    <property type="match status" value="1"/>
</dbReference>
<dbReference type="KEGG" id="pacs:FAZ98_17765"/>
<protein>
    <submittedName>
        <fullName evidence="2">Beta-propeller fold lactonase family protein</fullName>
    </submittedName>
</protein>
<evidence type="ECO:0000313" key="3">
    <source>
        <dbReference type="Proteomes" id="UP000433577"/>
    </source>
</evidence>